<gene>
    <name evidence="1" type="ORF">POCTA_138.1.T0330195</name>
</gene>
<evidence type="ECO:0000313" key="2">
    <source>
        <dbReference type="Proteomes" id="UP000683925"/>
    </source>
</evidence>
<sequence length="348" mass="40180">MQKFKKSQTIPPRTKEKSSILALCVNCEEFINVDRIDLHAQMCTQVSNKVLKFAVSSYYFEENDFKLKKLEKILQNKYPEHSQRLCRICELVTQINSIGCVEEASLIQFEQELTTMSKEPIQSLNLSLYLERLHSLVIQRISIIQNSLNSKVIRPSQSQQNFYPQTSTAFNSKLSKVSSGSIQTPSNVNLYNLFPNQVEQSEIVFSGHRLSQGQSSENRMTIMTRFSSESGNQQQGLISQLKKGDILLTNISEQSPDKKQEHDNSKTFAQRCFYSKVLNLKLGYPSNSPAQKIPVSLLWRQAEQKQIRSENWDIFIKQCLDNPFEYLDPKKLNNNLNYSNKNQQIFQQ</sequence>
<comment type="caution">
    <text evidence="1">The sequence shown here is derived from an EMBL/GenBank/DDBJ whole genome shotgun (WGS) entry which is preliminary data.</text>
</comment>
<proteinExistence type="predicted"/>
<evidence type="ECO:0000313" key="1">
    <source>
        <dbReference type="EMBL" id="CAD8157200.1"/>
    </source>
</evidence>
<accession>A0A8S1TY69</accession>
<reference evidence="1" key="1">
    <citation type="submission" date="2021-01" db="EMBL/GenBank/DDBJ databases">
        <authorList>
            <consortium name="Genoscope - CEA"/>
            <person name="William W."/>
        </authorList>
    </citation>
    <scope>NUCLEOTIDE SEQUENCE</scope>
</reference>
<dbReference type="AlphaFoldDB" id="A0A8S1TY69"/>
<dbReference type="EMBL" id="CAJJDP010000033">
    <property type="protein sequence ID" value="CAD8157200.1"/>
    <property type="molecule type" value="Genomic_DNA"/>
</dbReference>
<dbReference type="OrthoDB" id="298148at2759"/>
<protein>
    <submittedName>
        <fullName evidence="1">Uncharacterized protein</fullName>
    </submittedName>
</protein>
<name>A0A8S1TY69_PAROT</name>
<dbReference type="Proteomes" id="UP000683925">
    <property type="component" value="Unassembled WGS sequence"/>
</dbReference>
<dbReference type="OMA" id="RMTIMTR"/>
<keyword evidence="2" id="KW-1185">Reference proteome</keyword>
<organism evidence="1 2">
    <name type="scientific">Paramecium octaurelia</name>
    <dbReference type="NCBI Taxonomy" id="43137"/>
    <lineage>
        <taxon>Eukaryota</taxon>
        <taxon>Sar</taxon>
        <taxon>Alveolata</taxon>
        <taxon>Ciliophora</taxon>
        <taxon>Intramacronucleata</taxon>
        <taxon>Oligohymenophorea</taxon>
        <taxon>Peniculida</taxon>
        <taxon>Parameciidae</taxon>
        <taxon>Paramecium</taxon>
    </lineage>
</organism>